<keyword evidence="3" id="KW-1185">Reference proteome</keyword>
<gene>
    <name evidence="2" type="ORF">Plil01_001413700</name>
</gene>
<feature type="region of interest" description="Disordered" evidence="1">
    <location>
        <begin position="1"/>
        <end position="39"/>
    </location>
</feature>
<dbReference type="EMBL" id="BSXW01001047">
    <property type="protein sequence ID" value="GMF33124.1"/>
    <property type="molecule type" value="Genomic_DNA"/>
</dbReference>
<dbReference type="Proteomes" id="UP001165083">
    <property type="component" value="Unassembled WGS sequence"/>
</dbReference>
<protein>
    <submittedName>
        <fullName evidence="2">Unnamed protein product</fullName>
    </submittedName>
</protein>
<organism evidence="2 3">
    <name type="scientific">Phytophthora lilii</name>
    <dbReference type="NCBI Taxonomy" id="2077276"/>
    <lineage>
        <taxon>Eukaryota</taxon>
        <taxon>Sar</taxon>
        <taxon>Stramenopiles</taxon>
        <taxon>Oomycota</taxon>
        <taxon>Peronosporomycetes</taxon>
        <taxon>Peronosporales</taxon>
        <taxon>Peronosporaceae</taxon>
        <taxon>Phytophthora</taxon>
    </lineage>
</organism>
<proteinExistence type="predicted"/>
<sequence>MPRTRTVSPRCHIRRQAQDEEGATMYSSPSPVLSSDDDDEEVFRATGARARPAYRSGKVSDEPRVQTNHGITKANFFVDRPIKS</sequence>
<accession>A0A9W7CNT8</accession>
<comment type="caution">
    <text evidence="2">The sequence shown here is derived from an EMBL/GenBank/DDBJ whole genome shotgun (WGS) entry which is preliminary data.</text>
</comment>
<name>A0A9W7CNT8_9STRA</name>
<evidence type="ECO:0000313" key="2">
    <source>
        <dbReference type="EMBL" id="GMF33124.1"/>
    </source>
</evidence>
<evidence type="ECO:0000256" key="1">
    <source>
        <dbReference type="SAM" id="MobiDB-lite"/>
    </source>
</evidence>
<reference evidence="2" key="1">
    <citation type="submission" date="2023-04" db="EMBL/GenBank/DDBJ databases">
        <title>Phytophthora lilii NBRC 32176.</title>
        <authorList>
            <person name="Ichikawa N."/>
            <person name="Sato H."/>
            <person name="Tonouchi N."/>
        </authorList>
    </citation>
    <scope>NUCLEOTIDE SEQUENCE</scope>
    <source>
        <strain evidence="2">NBRC 32176</strain>
    </source>
</reference>
<dbReference type="AlphaFoldDB" id="A0A9W7CNT8"/>
<evidence type="ECO:0000313" key="3">
    <source>
        <dbReference type="Proteomes" id="UP001165083"/>
    </source>
</evidence>